<sequence>MYESFCEDCAFVSTTPIGTGAWAPSPLSHSVNTHGGVHWEERRPPPALLGSDLRESTVHMTIDVEIPPHH</sequence>
<proteinExistence type="predicted"/>
<accession>A0AAD5LY04</accession>
<organism evidence="1 2">
    <name type="scientific">Parelaphostrongylus tenuis</name>
    <name type="common">Meningeal worm</name>
    <dbReference type="NCBI Taxonomy" id="148309"/>
    <lineage>
        <taxon>Eukaryota</taxon>
        <taxon>Metazoa</taxon>
        <taxon>Ecdysozoa</taxon>
        <taxon>Nematoda</taxon>
        <taxon>Chromadorea</taxon>
        <taxon>Rhabditida</taxon>
        <taxon>Rhabditina</taxon>
        <taxon>Rhabditomorpha</taxon>
        <taxon>Strongyloidea</taxon>
        <taxon>Metastrongylidae</taxon>
        <taxon>Parelaphostrongylus</taxon>
    </lineage>
</organism>
<keyword evidence="2" id="KW-1185">Reference proteome</keyword>
<dbReference type="EMBL" id="JAHQIW010000518">
    <property type="protein sequence ID" value="KAJ1348555.1"/>
    <property type="molecule type" value="Genomic_DNA"/>
</dbReference>
<evidence type="ECO:0000313" key="1">
    <source>
        <dbReference type="EMBL" id="KAJ1348555.1"/>
    </source>
</evidence>
<name>A0AAD5LY04_PARTN</name>
<reference evidence="1" key="1">
    <citation type="submission" date="2021-06" db="EMBL/GenBank/DDBJ databases">
        <title>Parelaphostrongylus tenuis whole genome reference sequence.</title>
        <authorList>
            <person name="Garwood T.J."/>
            <person name="Larsen P.A."/>
            <person name="Fountain-Jones N.M."/>
            <person name="Garbe J.R."/>
            <person name="Macchietto M.G."/>
            <person name="Kania S.A."/>
            <person name="Gerhold R.W."/>
            <person name="Richards J.E."/>
            <person name="Wolf T.M."/>
        </authorList>
    </citation>
    <scope>NUCLEOTIDE SEQUENCE</scope>
    <source>
        <strain evidence="1">MNPRO001-30</strain>
        <tissue evidence="1">Meninges</tissue>
    </source>
</reference>
<comment type="caution">
    <text evidence="1">The sequence shown here is derived from an EMBL/GenBank/DDBJ whole genome shotgun (WGS) entry which is preliminary data.</text>
</comment>
<protein>
    <submittedName>
        <fullName evidence="1">Uncharacterized protein</fullName>
    </submittedName>
</protein>
<evidence type="ECO:0000313" key="2">
    <source>
        <dbReference type="Proteomes" id="UP001196413"/>
    </source>
</evidence>
<gene>
    <name evidence="1" type="ORF">KIN20_003886</name>
</gene>
<dbReference type="Proteomes" id="UP001196413">
    <property type="component" value="Unassembled WGS sequence"/>
</dbReference>
<dbReference type="AlphaFoldDB" id="A0AAD5LY04"/>